<dbReference type="SUPFAM" id="SSF46785">
    <property type="entry name" value="Winged helix' DNA-binding domain"/>
    <property type="match status" value="1"/>
</dbReference>
<dbReference type="SMART" id="SM00345">
    <property type="entry name" value="HTH_GNTR"/>
    <property type="match status" value="1"/>
</dbReference>
<dbReference type="InterPro" id="IPR036388">
    <property type="entry name" value="WH-like_DNA-bd_sf"/>
</dbReference>
<evidence type="ECO:0000313" key="8">
    <source>
        <dbReference type="Proteomes" id="UP001314635"/>
    </source>
</evidence>
<dbReference type="PANTHER" id="PTHR46577:SF1">
    <property type="entry name" value="HTH-TYPE TRANSCRIPTIONAL REGULATORY PROTEIN GABR"/>
    <property type="match status" value="1"/>
</dbReference>
<dbReference type="Gene3D" id="3.90.1150.10">
    <property type="entry name" value="Aspartate Aminotransferase, domain 1"/>
    <property type="match status" value="1"/>
</dbReference>
<name>A0ABS5GH94_9BRAD</name>
<dbReference type="InterPro" id="IPR000524">
    <property type="entry name" value="Tscrpt_reg_HTH_GntR"/>
</dbReference>
<dbReference type="RefSeq" id="WP_012046606.1">
    <property type="nucleotide sequence ID" value="NZ_JABFDP010000006.1"/>
</dbReference>
<evidence type="ECO:0000256" key="3">
    <source>
        <dbReference type="ARBA" id="ARBA00023015"/>
    </source>
</evidence>
<dbReference type="Proteomes" id="UP001314635">
    <property type="component" value="Unassembled WGS sequence"/>
</dbReference>
<dbReference type="InterPro" id="IPR015421">
    <property type="entry name" value="PyrdxlP-dep_Trfase_major"/>
</dbReference>
<evidence type="ECO:0000313" key="7">
    <source>
        <dbReference type="EMBL" id="MBR1140456.1"/>
    </source>
</evidence>
<evidence type="ECO:0000256" key="5">
    <source>
        <dbReference type="ARBA" id="ARBA00023163"/>
    </source>
</evidence>
<dbReference type="Pfam" id="PF00155">
    <property type="entry name" value="Aminotran_1_2"/>
    <property type="match status" value="1"/>
</dbReference>
<dbReference type="PANTHER" id="PTHR46577">
    <property type="entry name" value="HTH-TYPE TRANSCRIPTIONAL REGULATORY PROTEIN GABR"/>
    <property type="match status" value="1"/>
</dbReference>
<dbReference type="InterPro" id="IPR051446">
    <property type="entry name" value="HTH_trans_reg/aminotransferase"/>
</dbReference>
<dbReference type="InterPro" id="IPR015424">
    <property type="entry name" value="PyrdxlP-dep_Trfase"/>
</dbReference>
<organism evidence="7 8">
    <name type="scientific">Bradyrhizobium denitrificans</name>
    <dbReference type="NCBI Taxonomy" id="2734912"/>
    <lineage>
        <taxon>Bacteria</taxon>
        <taxon>Pseudomonadati</taxon>
        <taxon>Pseudomonadota</taxon>
        <taxon>Alphaproteobacteria</taxon>
        <taxon>Hyphomicrobiales</taxon>
        <taxon>Nitrobacteraceae</taxon>
        <taxon>Bradyrhizobium</taxon>
    </lineage>
</organism>
<dbReference type="EMBL" id="JAFCLK010000041">
    <property type="protein sequence ID" value="MBR1140456.1"/>
    <property type="molecule type" value="Genomic_DNA"/>
</dbReference>
<comment type="caution">
    <text evidence="7">The sequence shown here is derived from an EMBL/GenBank/DDBJ whole genome shotgun (WGS) entry which is preliminary data.</text>
</comment>
<comment type="similarity">
    <text evidence="1">In the C-terminal section; belongs to the class-I pyridoxal-phosphate-dependent aminotransferase family.</text>
</comment>
<dbReference type="InterPro" id="IPR036390">
    <property type="entry name" value="WH_DNA-bd_sf"/>
</dbReference>
<feature type="domain" description="HTH gntR-type" evidence="6">
    <location>
        <begin position="25"/>
        <end position="93"/>
    </location>
</feature>
<accession>A0ABS5GH94</accession>
<keyword evidence="7" id="KW-0808">Transferase</keyword>
<dbReference type="Gene3D" id="3.40.640.10">
    <property type="entry name" value="Type I PLP-dependent aspartate aminotransferase-like (Major domain)"/>
    <property type="match status" value="1"/>
</dbReference>
<proteinExistence type="inferred from homology"/>
<dbReference type="GO" id="GO:0008483">
    <property type="term" value="F:transaminase activity"/>
    <property type="evidence" value="ECO:0007669"/>
    <property type="project" value="UniProtKB-KW"/>
</dbReference>
<dbReference type="InterPro" id="IPR004839">
    <property type="entry name" value="Aminotransferase_I/II_large"/>
</dbReference>
<dbReference type="InterPro" id="IPR015422">
    <property type="entry name" value="PyrdxlP-dep_Trfase_small"/>
</dbReference>
<dbReference type="CDD" id="cd07377">
    <property type="entry name" value="WHTH_GntR"/>
    <property type="match status" value="1"/>
</dbReference>
<protein>
    <submittedName>
        <fullName evidence="7">PLP-dependent aminotransferase family protein</fullName>
    </submittedName>
</protein>
<gene>
    <name evidence="7" type="ORF">JQ619_32345</name>
</gene>
<sequence>MFEEQSRSTYLGAIETLLSVQYSMNVSYTTLVDDIAEDIANGKLKAGDRLPPQRQFAYERGIAASTAARVYAELLRRGLVVGEVGRGTFVAGEVAPVLPALRLEPFDGRIDLEFNFPTLPDQAALIAKSLAAWLRPEKLAPVLAPTTQRRLVEAGRTAAAFFASERWRPRPENFVFAGSGRQSLAAAISTLVPVGGRLGVEAVTYPMIKGIAARLGVTLVPLAMDSEGIRPDALTKAHRASALNAIYIQPVMQNPLGLTMSEARRDEIVRLVRKHELMIIEDLVYGFLSDQVSLAAQAEERVVIVDSLAKRLAPGIAVGFLYVPSAMREKFAATVRTGAWSVTSLALAAGMGLLADGTAAEITRRKRADALVRQAIVAECLAGLRIDADPRSYHVWLHLPEGWRAEALTAAAARAGIAITPASAFAVAHGHSPNAVRLALGLPSHDDLRTALWRLAGLLSHHDASDMTE</sequence>
<keyword evidence="3" id="KW-0805">Transcription regulation</keyword>
<keyword evidence="5" id="KW-0804">Transcription</keyword>
<evidence type="ECO:0000256" key="4">
    <source>
        <dbReference type="ARBA" id="ARBA00023125"/>
    </source>
</evidence>
<dbReference type="PROSITE" id="PS50949">
    <property type="entry name" value="HTH_GNTR"/>
    <property type="match status" value="1"/>
</dbReference>
<keyword evidence="2" id="KW-0663">Pyridoxal phosphate</keyword>
<dbReference type="SUPFAM" id="SSF53383">
    <property type="entry name" value="PLP-dependent transferases"/>
    <property type="match status" value="1"/>
</dbReference>
<keyword evidence="8" id="KW-1185">Reference proteome</keyword>
<evidence type="ECO:0000256" key="1">
    <source>
        <dbReference type="ARBA" id="ARBA00005384"/>
    </source>
</evidence>
<evidence type="ECO:0000256" key="2">
    <source>
        <dbReference type="ARBA" id="ARBA00022898"/>
    </source>
</evidence>
<keyword evidence="7" id="KW-0032">Aminotransferase</keyword>
<reference evidence="8" key="1">
    <citation type="journal article" date="2021" name="ISME J.">
        <title>Evolutionary origin and ecological implication of a unique nif island in free-living Bradyrhizobium lineages.</title>
        <authorList>
            <person name="Tao J."/>
        </authorList>
    </citation>
    <scope>NUCLEOTIDE SEQUENCE [LARGE SCALE GENOMIC DNA]</scope>
    <source>
        <strain evidence="8">SZCCT0094</strain>
    </source>
</reference>
<evidence type="ECO:0000259" key="6">
    <source>
        <dbReference type="PROSITE" id="PS50949"/>
    </source>
</evidence>
<dbReference type="Gene3D" id="1.10.10.10">
    <property type="entry name" value="Winged helix-like DNA-binding domain superfamily/Winged helix DNA-binding domain"/>
    <property type="match status" value="1"/>
</dbReference>
<dbReference type="CDD" id="cd00609">
    <property type="entry name" value="AAT_like"/>
    <property type="match status" value="1"/>
</dbReference>
<dbReference type="Pfam" id="PF00392">
    <property type="entry name" value="GntR"/>
    <property type="match status" value="1"/>
</dbReference>
<keyword evidence="4" id="KW-0238">DNA-binding</keyword>